<dbReference type="AlphaFoldDB" id="A0A1V4SXK2"/>
<accession>A0A1V4SXK2</accession>
<name>A0A1V4SXK2_9CLOT</name>
<dbReference type="RefSeq" id="WP_080022239.1">
    <property type="nucleotide sequence ID" value="NZ_LTAY01000026.1"/>
</dbReference>
<evidence type="ECO:0000313" key="2">
    <source>
        <dbReference type="Proteomes" id="UP000191448"/>
    </source>
</evidence>
<organism evidence="1 2">
    <name type="scientific">Clostridium thermobutyricum DSM 4928</name>
    <dbReference type="NCBI Taxonomy" id="1121339"/>
    <lineage>
        <taxon>Bacteria</taxon>
        <taxon>Bacillati</taxon>
        <taxon>Bacillota</taxon>
        <taxon>Clostridia</taxon>
        <taxon>Eubacteriales</taxon>
        <taxon>Clostridiaceae</taxon>
        <taxon>Clostridium</taxon>
    </lineage>
</organism>
<protein>
    <submittedName>
        <fullName evidence="1">Uncharacterized protein</fullName>
    </submittedName>
</protein>
<proteinExistence type="predicted"/>
<sequence length="200" mass="23980">MKFLNKIKAKKNMKDYKDLLEFKEELDSISLKISILNDRLNSYRKITSLSFDKMNDYINKIYISKEKNNIDLCKRGFFKYYKETLIYNNLTKFDLEISNEFNLLNEHLIALQEIYTTLEDDFNKDITSSKFSLKNIFSNSISDFFKKTSEIESIIIKIQEKLPKNFDTNYMIKDSDVFSNKENFEIEFNNFLKKHCLNFT</sequence>
<evidence type="ECO:0000313" key="1">
    <source>
        <dbReference type="EMBL" id="OPX49196.1"/>
    </source>
</evidence>
<dbReference type="Proteomes" id="UP000191448">
    <property type="component" value="Unassembled WGS sequence"/>
</dbReference>
<reference evidence="1 2" key="1">
    <citation type="submission" date="2016-02" db="EMBL/GenBank/DDBJ databases">
        <title>Genome sequence of Clostridium thermobutyricum DSM 4928.</title>
        <authorList>
            <person name="Poehlein A."/>
            <person name="Daniel R."/>
        </authorList>
    </citation>
    <scope>NUCLEOTIDE SEQUENCE [LARGE SCALE GENOMIC DNA]</scope>
    <source>
        <strain evidence="1 2">DSM 4928</strain>
    </source>
</reference>
<gene>
    <name evidence="1" type="ORF">CLTHE_09510</name>
</gene>
<comment type="caution">
    <text evidence="1">The sequence shown here is derived from an EMBL/GenBank/DDBJ whole genome shotgun (WGS) entry which is preliminary data.</text>
</comment>
<dbReference type="EMBL" id="LTAY01000026">
    <property type="protein sequence ID" value="OPX49196.1"/>
    <property type="molecule type" value="Genomic_DNA"/>
</dbReference>